<dbReference type="HOGENOM" id="CLU_2830928_0_0_1"/>
<reference evidence="2" key="1">
    <citation type="journal article" date="2011" name="PLoS Genet.">
        <title>Genomic analysis of the necrotrophic fungal pathogens Sclerotinia sclerotiorum and Botrytis cinerea.</title>
        <authorList>
            <person name="Amselem J."/>
            <person name="Cuomo C.A."/>
            <person name="van Kan J.A."/>
            <person name="Viaud M."/>
            <person name="Benito E.P."/>
            <person name="Couloux A."/>
            <person name="Coutinho P.M."/>
            <person name="de Vries R.P."/>
            <person name="Dyer P.S."/>
            <person name="Fillinger S."/>
            <person name="Fournier E."/>
            <person name="Gout L."/>
            <person name="Hahn M."/>
            <person name="Kohn L."/>
            <person name="Lapalu N."/>
            <person name="Plummer K.M."/>
            <person name="Pradier J.M."/>
            <person name="Quevillon E."/>
            <person name="Sharon A."/>
            <person name="Simon A."/>
            <person name="ten Have A."/>
            <person name="Tudzynski B."/>
            <person name="Tudzynski P."/>
            <person name="Wincker P."/>
            <person name="Andrew M."/>
            <person name="Anthouard V."/>
            <person name="Beever R.E."/>
            <person name="Beffa R."/>
            <person name="Benoit I."/>
            <person name="Bouzid O."/>
            <person name="Brault B."/>
            <person name="Chen Z."/>
            <person name="Choquer M."/>
            <person name="Collemare J."/>
            <person name="Cotton P."/>
            <person name="Danchin E.G."/>
            <person name="Da Silva C."/>
            <person name="Gautier A."/>
            <person name="Giraud C."/>
            <person name="Giraud T."/>
            <person name="Gonzalez C."/>
            <person name="Grossetete S."/>
            <person name="Guldener U."/>
            <person name="Henrissat B."/>
            <person name="Howlett B.J."/>
            <person name="Kodira C."/>
            <person name="Kretschmer M."/>
            <person name="Lappartient A."/>
            <person name="Leroch M."/>
            <person name="Levis C."/>
            <person name="Mauceli E."/>
            <person name="Neuveglise C."/>
            <person name="Oeser B."/>
            <person name="Pearson M."/>
            <person name="Poulain J."/>
            <person name="Poussereau N."/>
            <person name="Quesneville H."/>
            <person name="Rascle C."/>
            <person name="Schumacher J."/>
            <person name="Segurens B."/>
            <person name="Sexton A."/>
            <person name="Silva E."/>
            <person name="Sirven C."/>
            <person name="Soanes D.M."/>
            <person name="Talbot N.J."/>
            <person name="Templeton M."/>
            <person name="Yandava C."/>
            <person name="Yarden O."/>
            <person name="Zeng Q."/>
            <person name="Rollins J.A."/>
            <person name="Lebrun M.H."/>
            <person name="Dickman M."/>
        </authorList>
    </citation>
    <scope>NUCLEOTIDE SEQUENCE [LARGE SCALE GENOMIC DNA]</scope>
    <source>
        <strain evidence="2">T4</strain>
    </source>
</reference>
<dbReference type="InParanoid" id="G2YGX6"/>
<dbReference type="EMBL" id="FQ790332">
    <property type="protein sequence ID" value="CCD51010.1"/>
    <property type="molecule type" value="Genomic_DNA"/>
</dbReference>
<organism evidence="1 2">
    <name type="scientific">Botryotinia fuckeliana (strain T4)</name>
    <name type="common">Noble rot fungus</name>
    <name type="synonym">Botrytis cinerea</name>
    <dbReference type="NCBI Taxonomy" id="999810"/>
    <lineage>
        <taxon>Eukaryota</taxon>
        <taxon>Fungi</taxon>
        <taxon>Dikarya</taxon>
        <taxon>Ascomycota</taxon>
        <taxon>Pezizomycotina</taxon>
        <taxon>Leotiomycetes</taxon>
        <taxon>Helotiales</taxon>
        <taxon>Sclerotiniaceae</taxon>
        <taxon>Botrytis</taxon>
    </lineage>
</organism>
<dbReference type="Proteomes" id="UP000008177">
    <property type="component" value="Unplaced contigs"/>
</dbReference>
<evidence type="ECO:0000313" key="2">
    <source>
        <dbReference type="Proteomes" id="UP000008177"/>
    </source>
</evidence>
<gene>
    <name evidence="1" type="ORF">BofuT4_uP022780.1</name>
</gene>
<name>G2YGX6_BOTF4</name>
<sequence length="66" mass="7556">MRICVYGLGSWARYEVRENAGTFLEISVADYERGSGKGGRKKRAESAKISRLAVCNQKHHAWYYVM</sequence>
<protein>
    <submittedName>
        <fullName evidence="1">Uncharacterized protein</fullName>
    </submittedName>
</protein>
<accession>G2YGX6</accession>
<evidence type="ECO:0000313" key="1">
    <source>
        <dbReference type="EMBL" id="CCD51010.1"/>
    </source>
</evidence>
<dbReference type="AlphaFoldDB" id="G2YGX6"/>
<proteinExistence type="predicted"/>